<dbReference type="PANTHER" id="PTHR30290">
    <property type="entry name" value="PERIPLASMIC BINDING COMPONENT OF ABC TRANSPORTER"/>
    <property type="match status" value="1"/>
</dbReference>
<feature type="signal peptide" evidence="4">
    <location>
        <begin position="1"/>
        <end position="21"/>
    </location>
</feature>
<dbReference type="RefSeq" id="WP_187792058.1">
    <property type="nucleotide sequence ID" value="NZ_JACOQL010000001.1"/>
</dbReference>
<name>A0A926GE23_9RHOB</name>
<gene>
    <name evidence="6" type="ORF">H4P12_02750</name>
</gene>
<sequence>MRLITPVFGLVLGLGLGSAIAQEQAAPNPAGSGEERIIKSHGISLFGEPKLPADYTHLPYVNPEAPKGGELSQHGIGNFDSYNPFTFRGRATAPSIMMLERVMEDVYDDPLSQYCLICETLEYPESRDWVIFNLRPEAKFSDGTPLTAEDVRFSFELLRDYGFSSYRQAIQQMVQSVEVLDDHRIKFTFMPDYPRRDVISQVGGQIVFSRKDFEDNARDIEQTSNKPFLGSGPYVFDSADFGKSITMRRNPDYWGKDLPINQGRHNYDKLRFEYFGDYDAAFEAFKAGVYTFRSEPSEQHWATRYDFPAFQSGQVVKEEIPDGNIASGDAWVFNLRRDKFQDVRVREAIGLMFNFEWSNQALFYGMNSRVDSFWPNSDLKAVGKPSEAELALLEPLKDQLPPGVLTEDAVLPPVSGDRQLDRRNLRKAAALLDEAGWTTGEDGMRRNAAGQTLKVQFLDFNQSFDRIANPFIQNLRALGVDASLDRVDPSEMETRKRSHDFDIVRDSLGNGYAIGGGTAQAFGSEDSNDVFNPMGLADPAVDALIEIGSNAQNEQENRVAISALDRVLRALRFWVPQWYRTNYTFAYYDMYEHPKDLPLLSAGVTDFWWVNPEKEAALKKAGALR</sequence>
<dbReference type="InterPro" id="IPR039424">
    <property type="entry name" value="SBP_5"/>
</dbReference>
<dbReference type="GO" id="GO:0042884">
    <property type="term" value="P:microcin transport"/>
    <property type="evidence" value="ECO:0007669"/>
    <property type="project" value="TreeGrafter"/>
</dbReference>
<dbReference type="EMBL" id="JACOQL010000001">
    <property type="protein sequence ID" value="MBC9245654.1"/>
    <property type="molecule type" value="Genomic_DNA"/>
</dbReference>
<dbReference type="Pfam" id="PF00496">
    <property type="entry name" value="SBP_bac_5"/>
    <property type="match status" value="1"/>
</dbReference>
<dbReference type="Gene3D" id="3.40.190.10">
    <property type="entry name" value="Periplasmic binding protein-like II"/>
    <property type="match status" value="1"/>
</dbReference>
<organism evidence="6 7">
    <name type="scientific">Paracoccus amoyensis</name>
    <dbReference type="NCBI Taxonomy" id="2760093"/>
    <lineage>
        <taxon>Bacteria</taxon>
        <taxon>Pseudomonadati</taxon>
        <taxon>Pseudomonadota</taxon>
        <taxon>Alphaproteobacteria</taxon>
        <taxon>Rhodobacterales</taxon>
        <taxon>Paracoccaceae</taxon>
        <taxon>Paracoccus</taxon>
    </lineage>
</organism>
<dbReference type="GO" id="GO:0015833">
    <property type="term" value="P:peptide transport"/>
    <property type="evidence" value="ECO:0007669"/>
    <property type="project" value="TreeGrafter"/>
</dbReference>
<dbReference type="PANTHER" id="PTHR30290:SF64">
    <property type="entry name" value="ABC TRANSPORTER PERIPLASMIC BINDING PROTEIN"/>
    <property type="match status" value="1"/>
</dbReference>
<dbReference type="GO" id="GO:0030288">
    <property type="term" value="C:outer membrane-bounded periplasmic space"/>
    <property type="evidence" value="ECO:0007669"/>
    <property type="project" value="TreeGrafter"/>
</dbReference>
<evidence type="ECO:0000313" key="6">
    <source>
        <dbReference type="EMBL" id="MBC9245654.1"/>
    </source>
</evidence>
<feature type="chain" id="PRO_5037472153" evidence="4">
    <location>
        <begin position="22"/>
        <end position="625"/>
    </location>
</feature>
<comment type="caution">
    <text evidence="6">The sequence shown here is derived from an EMBL/GenBank/DDBJ whole genome shotgun (WGS) entry which is preliminary data.</text>
</comment>
<evidence type="ECO:0000313" key="7">
    <source>
        <dbReference type="Proteomes" id="UP000608594"/>
    </source>
</evidence>
<accession>A0A926GE23</accession>
<dbReference type="Proteomes" id="UP000608594">
    <property type="component" value="Unassembled WGS sequence"/>
</dbReference>
<evidence type="ECO:0000256" key="2">
    <source>
        <dbReference type="ARBA" id="ARBA00005695"/>
    </source>
</evidence>
<protein>
    <submittedName>
        <fullName evidence="6">ABC transporter substrate-binding protein</fullName>
    </submittedName>
</protein>
<proteinExistence type="inferred from homology"/>
<reference evidence="6" key="1">
    <citation type="submission" date="2020-08" db="EMBL/GenBank/DDBJ databases">
        <title>Paracoccus amoyensis sp. nov., isolated from the surface seawater at coast of Xiamen, Fujian.</title>
        <authorList>
            <person name="Lyu L."/>
        </authorList>
    </citation>
    <scope>NUCLEOTIDE SEQUENCE</scope>
    <source>
        <strain evidence="6">11-3</strain>
    </source>
</reference>
<evidence type="ECO:0000256" key="4">
    <source>
        <dbReference type="SAM" id="SignalP"/>
    </source>
</evidence>
<evidence type="ECO:0000256" key="1">
    <source>
        <dbReference type="ARBA" id="ARBA00004418"/>
    </source>
</evidence>
<dbReference type="SUPFAM" id="SSF53850">
    <property type="entry name" value="Periplasmic binding protein-like II"/>
    <property type="match status" value="1"/>
</dbReference>
<keyword evidence="3 4" id="KW-0732">Signal</keyword>
<dbReference type="GO" id="GO:0043190">
    <property type="term" value="C:ATP-binding cassette (ABC) transporter complex"/>
    <property type="evidence" value="ECO:0007669"/>
    <property type="project" value="InterPro"/>
</dbReference>
<dbReference type="CDD" id="cd08497">
    <property type="entry name" value="MbnE-like"/>
    <property type="match status" value="1"/>
</dbReference>
<dbReference type="InterPro" id="IPR000914">
    <property type="entry name" value="SBP_5_dom"/>
</dbReference>
<feature type="domain" description="Solute-binding protein family 5" evidence="5">
    <location>
        <begin position="130"/>
        <end position="514"/>
    </location>
</feature>
<evidence type="ECO:0000259" key="5">
    <source>
        <dbReference type="Pfam" id="PF00496"/>
    </source>
</evidence>
<comment type="similarity">
    <text evidence="2">Belongs to the bacterial solute-binding protein 5 family.</text>
</comment>
<keyword evidence="7" id="KW-1185">Reference proteome</keyword>
<comment type="subcellular location">
    <subcellularLocation>
        <location evidence="1">Periplasm</location>
    </subcellularLocation>
</comment>
<dbReference type="Gene3D" id="3.10.105.10">
    <property type="entry name" value="Dipeptide-binding Protein, Domain 3"/>
    <property type="match status" value="1"/>
</dbReference>
<dbReference type="AlphaFoldDB" id="A0A926GE23"/>
<dbReference type="PIRSF" id="PIRSF002741">
    <property type="entry name" value="MppA"/>
    <property type="match status" value="1"/>
</dbReference>
<dbReference type="GO" id="GO:1904680">
    <property type="term" value="F:peptide transmembrane transporter activity"/>
    <property type="evidence" value="ECO:0007669"/>
    <property type="project" value="TreeGrafter"/>
</dbReference>
<evidence type="ECO:0000256" key="3">
    <source>
        <dbReference type="ARBA" id="ARBA00022729"/>
    </source>
</evidence>
<dbReference type="InterPro" id="IPR030678">
    <property type="entry name" value="Peptide/Ni-bd"/>
</dbReference>